<sequence>MSISSYFISDCELFLQGAGKSAVLNSLIGHPVLPTGEGGATHAPTYVDLIRDRSLGSKTIINPPSLLSRCPSPPLKLADLPGVDNVILGHSLRQYAEGNDVVLLVVIPADQAPNVLSAQAIQIAKDYDAECTRTVGVITKIDEASSKPYVLAAVKDLLLGNGPTSISNIPWVAMIECLTMDEYHGTLEMKVDWEKEFISLKRILEDVPRSKIGRFALVEALAQNIRLRMKHRLLRDFSVGTPPLREDETETQSSSLETGTRSSSLLTMVVGVLVFILLGGGVGWYIGSAFGRDHVERFVEA</sequence>
<dbReference type="GO" id="GO:0005737">
    <property type="term" value="C:cytoplasm"/>
    <property type="evidence" value="ECO:0000318"/>
    <property type="project" value="GO_Central"/>
</dbReference>
<dbReference type="GO" id="GO:0016020">
    <property type="term" value="C:membrane"/>
    <property type="evidence" value="ECO:0000318"/>
    <property type="project" value="GO_Central"/>
</dbReference>
<dbReference type="InterPro" id="IPR027417">
    <property type="entry name" value="P-loop_NTPase"/>
</dbReference>
<reference evidence="3 4" key="1">
    <citation type="journal article" date="2013" name="Proc. Natl. Acad. Sci. U.S.A.">
        <title>Fine-scale variation in meiotic recombination in Mimulus inferred from population shotgun sequencing.</title>
        <authorList>
            <person name="Hellsten U."/>
            <person name="Wright K.M."/>
            <person name="Jenkins J."/>
            <person name="Shu S."/>
            <person name="Yuan Y."/>
            <person name="Wessler S.R."/>
            <person name="Schmutz J."/>
            <person name="Willis J.H."/>
            <person name="Rokhsar D.S."/>
        </authorList>
    </citation>
    <scope>NUCLEOTIDE SEQUENCE [LARGE SCALE GENOMIC DNA]</scope>
    <source>
        <strain evidence="4">cv. DUN x IM62</strain>
    </source>
</reference>
<dbReference type="AlphaFoldDB" id="A0A022Q6E1"/>
<dbReference type="PANTHER" id="PTHR11566">
    <property type="entry name" value="DYNAMIN"/>
    <property type="match status" value="1"/>
</dbReference>
<organism evidence="3 4">
    <name type="scientific">Erythranthe guttata</name>
    <name type="common">Yellow monkey flower</name>
    <name type="synonym">Mimulus guttatus</name>
    <dbReference type="NCBI Taxonomy" id="4155"/>
    <lineage>
        <taxon>Eukaryota</taxon>
        <taxon>Viridiplantae</taxon>
        <taxon>Streptophyta</taxon>
        <taxon>Embryophyta</taxon>
        <taxon>Tracheophyta</taxon>
        <taxon>Spermatophyta</taxon>
        <taxon>Magnoliopsida</taxon>
        <taxon>eudicotyledons</taxon>
        <taxon>Gunneridae</taxon>
        <taxon>Pentapetalae</taxon>
        <taxon>asterids</taxon>
        <taxon>lamiids</taxon>
        <taxon>Lamiales</taxon>
        <taxon>Phrymaceae</taxon>
        <taxon>Erythranthe</taxon>
    </lineage>
</organism>
<keyword evidence="1" id="KW-1133">Transmembrane helix</keyword>
<evidence type="ECO:0000259" key="2">
    <source>
        <dbReference type="Pfam" id="PF00350"/>
    </source>
</evidence>
<evidence type="ECO:0000313" key="3">
    <source>
        <dbReference type="EMBL" id="EYU22798.1"/>
    </source>
</evidence>
<dbReference type="GO" id="GO:0008017">
    <property type="term" value="F:microtubule binding"/>
    <property type="evidence" value="ECO:0000318"/>
    <property type="project" value="GO_Central"/>
</dbReference>
<feature type="transmembrane region" description="Helical" evidence="1">
    <location>
        <begin position="265"/>
        <end position="287"/>
    </location>
</feature>
<dbReference type="Pfam" id="PF00350">
    <property type="entry name" value="Dynamin_N"/>
    <property type="match status" value="1"/>
</dbReference>
<dbReference type="Gene3D" id="3.40.50.300">
    <property type="entry name" value="P-loop containing nucleotide triphosphate hydrolases"/>
    <property type="match status" value="2"/>
</dbReference>
<dbReference type="GO" id="GO:0003924">
    <property type="term" value="F:GTPase activity"/>
    <property type="evidence" value="ECO:0000318"/>
    <property type="project" value="GO_Central"/>
</dbReference>
<dbReference type="EMBL" id="KI632191">
    <property type="protein sequence ID" value="EYU22798.1"/>
    <property type="molecule type" value="Genomic_DNA"/>
</dbReference>
<evidence type="ECO:0000313" key="4">
    <source>
        <dbReference type="Proteomes" id="UP000030748"/>
    </source>
</evidence>
<keyword evidence="1" id="KW-0812">Transmembrane</keyword>
<dbReference type="SUPFAM" id="SSF52540">
    <property type="entry name" value="P-loop containing nucleoside triphosphate hydrolases"/>
    <property type="match status" value="1"/>
</dbReference>
<feature type="domain" description="Dynamin N-terminal" evidence="2">
    <location>
        <begin position="16"/>
        <end position="54"/>
    </location>
</feature>
<gene>
    <name evidence="3" type="ORF">MIMGU_mgv1a019457mg</name>
</gene>
<accession>A0A022Q6E1</accession>
<name>A0A022Q6E1_ERYGU</name>
<evidence type="ECO:0000256" key="1">
    <source>
        <dbReference type="SAM" id="Phobius"/>
    </source>
</evidence>
<proteinExistence type="predicted"/>
<dbReference type="GO" id="GO:0072583">
    <property type="term" value="P:clathrin-dependent endocytosis"/>
    <property type="evidence" value="ECO:0000318"/>
    <property type="project" value="GO_Central"/>
</dbReference>
<dbReference type="InterPro" id="IPR022812">
    <property type="entry name" value="Dynamin"/>
</dbReference>
<dbReference type="GO" id="GO:0005874">
    <property type="term" value="C:microtubule"/>
    <property type="evidence" value="ECO:0000318"/>
    <property type="project" value="GO_Central"/>
</dbReference>
<dbReference type="STRING" id="4155.A0A022Q6E1"/>
<dbReference type="PANTHER" id="PTHR11566:SF57">
    <property type="entry name" value="DYNAMIN-2B"/>
    <property type="match status" value="1"/>
</dbReference>
<keyword evidence="4" id="KW-1185">Reference proteome</keyword>
<dbReference type="Proteomes" id="UP000030748">
    <property type="component" value="Unassembled WGS sequence"/>
</dbReference>
<keyword evidence="1" id="KW-0472">Membrane</keyword>
<dbReference type="InterPro" id="IPR045063">
    <property type="entry name" value="Dynamin_N"/>
</dbReference>
<protein>
    <recommendedName>
        <fullName evidence="2">Dynamin N-terminal domain-containing protein</fullName>
    </recommendedName>
</protein>